<reference evidence="2" key="1">
    <citation type="journal article" date="2020" name="bioRxiv">
        <title>A rank-normalized archaeal taxonomy based on genome phylogeny resolves widespread incomplete and uneven classifications.</title>
        <authorList>
            <person name="Rinke C."/>
            <person name="Chuvochina M."/>
            <person name="Mussig A.J."/>
            <person name="Chaumeil P.-A."/>
            <person name="Waite D.W."/>
            <person name="Whitman W.B."/>
            <person name="Parks D.H."/>
            <person name="Hugenholtz P."/>
        </authorList>
    </citation>
    <scope>NUCLEOTIDE SEQUENCE</scope>
    <source>
        <strain evidence="2">UBA8834</strain>
    </source>
</reference>
<gene>
    <name evidence="2" type="ORF">HA331_01645</name>
</gene>
<accession>A0A832SVV8</accession>
<keyword evidence="2" id="KW-0413">Isomerase</keyword>
<evidence type="ECO:0000313" key="2">
    <source>
        <dbReference type="EMBL" id="HII60465.1"/>
    </source>
</evidence>
<dbReference type="Pfam" id="PF01261">
    <property type="entry name" value="AP_endonuc_2"/>
    <property type="match status" value="1"/>
</dbReference>
<evidence type="ECO:0000259" key="1">
    <source>
        <dbReference type="Pfam" id="PF01261"/>
    </source>
</evidence>
<sequence length="267" mass="29727">MKVGVSIYPHFIKEGKTLPSILANVKIKDYDFVQIFPHALGLIRNGTVIESALKEVEIVLKGVGIDYIIRMPVSLNLRDSIYYSRHFKVAKAILDVAIKLGAKIIVMQSGKTGRLDLEIDAIRSLADTANKFDIKIALENTFSVKDTLYVIDNVNRDNVGFALDVAHAFLSAQGDENKLLEDVKLGIEKTILLLVHDNFGKMFPQVEPEDALAYGVGDLHLLPGEGKIPFGKILKLFDDVPILLKVKDPKVFANLPPKSELIERLRR</sequence>
<dbReference type="GO" id="GO:0016853">
    <property type="term" value="F:isomerase activity"/>
    <property type="evidence" value="ECO:0007669"/>
    <property type="project" value="UniProtKB-KW"/>
</dbReference>
<proteinExistence type="predicted"/>
<protein>
    <submittedName>
        <fullName evidence="2">Sugar phosphate isomerase/epimerase</fullName>
    </submittedName>
</protein>
<dbReference type="Proteomes" id="UP000617544">
    <property type="component" value="Unassembled WGS sequence"/>
</dbReference>
<name>A0A832SVV8_PYRHR</name>
<evidence type="ECO:0000313" key="3">
    <source>
        <dbReference type="Proteomes" id="UP000617544"/>
    </source>
</evidence>
<dbReference type="InterPro" id="IPR036237">
    <property type="entry name" value="Xyl_isomerase-like_sf"/>
</dbReference>
<dbReference type="PANTHER" id="PTHR12110">
    <property type="entry name" value="HYDROXYPYRUVATE ISOMERASE"/>
    <property type="match status" value="1"/>
</dbReference>
<comment type="caution">
    <text evidence="2">The sequence shown here is derived from an EMBL/GenBank/DDBJ whole genome shotgun (WGS) entry which is preliminary data.</text>
</comment>
<dbReference type="AlphaFoldDB" id="A0A832SVV8"/>
<dbReference type="GeneID" id="1443793"/>
<dbReference type="Gene3D" id="3.20.20.150">
    <property type="entry name" value="Divalent-metal-dependent TIM barrel enzymes"/>
    <property type="match status" value="1"/>
</dbReference>
<dbReference type="SUPFAM" id="SSF51658">
    <property type="entry name" value="Xylose isomerase-like"/>
    <property type="match status" value="1"/>
</dbReference>
<dbReference type="OMA" id="MQSGKTG"/>
<organism evidence="2 3">
    <name type="scientific">Pyrococcus horikoshii</name>
    <dbReference type="NCBI Taxonomy" id="53953"/>
    <lineage>
        <taxon>Archaea</taxon>
        <taxon>Methanobacteriati</taxon>
        <taxon>Methanobacteriota</taxon>
        <taxon>Thermococci</taxon>
        <taxon>Thermococcales</taxon>
        <taxon>Thermococcaceae</taxon>
        <taxon>Pyrococcus</taxon>
    </lineage>
</organism>
<dbReference type="PANTHER" id="PTHR12110:SF21">
    <property type="entry name" value="XYLOSE ISOMERASE-LIKE TIM BARREL DOMAIN-CONTAINING PROTEIN"/>
    <property type="match status" value="1"/>
</dbReference>
<feature type="domain" description="Xylose isomerase-like TIM barrel" evidence="1">
    <location>
        <begin position="29"/>
        <end position="239"/>
    </location>
</feature>
<dbReference type="InterPro" id="IPR013022">
    <property type="entry name" value="Xyl_isomerase-like_TIM-brl"/>
</dbReference>
<dbReference type="InterPro" id="IPR050312">
    <property type="entry name" value="IolE/XylAMocC-like"/>
</dbReference>
<dbReference type="RefSeq" id="WP_010885555.1">
    <property type="nucleotide sequence ID" value="NZ_DUJN01000002.1"/>
</dbReference>
<dbReference type="EMBL" id="DUJN01000002">
    <property type="protein sequence ID" value="HII60465.1"/>
    <property type="molecule type" value="Genomic_DNA"/>
</dbReference>